<dbReference type="Proteomes" id="UP000436088">
    <property type="component" value="Unassembled WGS sequence"/>
</dbReference>
<keyword evidence="6" id="KW-1185">Reference proteome</keyword>
<evidence type="ECO:0000259" key="3">
    <source>
        <dbReference type="Pfam" id="PF23571"/>
    </source>
</evidence>
<keyword evidence="2" id="KW-0436">Ligase</keyword>
<sequence>MAEYSYEFEDGMKMIEEITPSKHEEILGQILHRNAGTEYLSRYLNGKTDKTHFKSNVPIVAYEDIKPYIDRIASGETLNILSADPVVEFYRRRESFYSDLFFFSLQVFHPLIILIQSRLFCSSGTSGEKPKLIPHNPFTATLVTLTKKVKRLELIFTKPDTETPCGLKASSLSTSLYKEDGFRNIISQHHTSPFEAIFCSDPKQSMYCHLLAGLIRRDEVRIISAAFSAALLRAIKFIEDYWTELCFNIRSGQLRDWITDSGCRNAIPSTMEPNPKSAESIQNICSCKSWEGIIRKLWPNAKCISAISTAFCGINLDLLCEPSCASYPFLPSMAYFEFLPLDKDNLTMSREGTEAVDLVHVKLDQYYATSGHILCRQNKRGKPVKGSDKQRLVEPLGFILRGYTSYADTTSIPGWKSHWGIYTEATARKKKIAALEIRVVKEGSFDALMDHYMSRGASMTQYKTPICVKTQEAINILDSKVMASRFQRQQGIPQKLVHDAHTLFKFQFNLVVFEHDSTSSELAPKPGVSLALQTEQIRQLSVDTITHDNISELNAKFHRLRTPLRRGNCSDGGSDARTITNIIETSSSSSRPLRRVMSNANFSVELFSESGHFSMWRGEVLYALFQQGLDIAIEEEKPADMNKKETFASKLWKSLEEKFLKKRLFRFDYHSCPNMNEHIIAFNELVTDLLGMDETFKDEYLDLMLLSSLPDEFEHLETTLFHGKHQVNLKDVTATLYSYELMKKTKKENKYDAVQAMVARGRSKSQNPDRRG</sequence>
<reference evidence="5" key="1">
    <citation type="submission" date="2019-09" db="EMBL/GenBank/DDBJ databases">
        <title>Draft genome information of white flower Hibiscus syriacus.</title>
        <authorList>
            <person name="Kim Y.-M."/>
        </authorList>
    </citation>
    <scope>NUCLEOTIDE SEQUENCE [LARGE SCALE GENOMIC DNA]</scope>
    <source>
        <strain evidence="5">YM2019G1</strain>
    </source>
</reference>
<evidence type="ECO:0000259" key="4">
    <source>
        <dbReference type="Pfam" id="PF23572"/>
    </source>
</evidence>
<protein>
    <submittedName>
        <fullName evidence="5">Uncharacterized protein</fullName>
    </submittedName>
</protein>
<dbReference type="AlphaFoldDB" id="A0A6A3CQK3"/>
<evidence type="ECO:0000313" key="6">
    <source>
        <dbReference type="Proteomes" id="UP000436088"/>
    </source>
</evidence>
<dbReference type="Pfam" id="PF14223">
    <property type="entry name" value="Retrotran_gag_2"/>
    <property type="match status" value="1"/>
</dbReference>
<gene>
    <name evidence="5" type="ORF">F3Y22_tig00002840pilonHSYRG01427</name>
</gene>
<organism evidence="5 6">
    <name type="scientific">Hibiscus syriacus</name>
    <name type="common">Rose of Sharon</name>
    <dbReference type="NCBI Taxonomy" id="106335"/>
    <lineage>
        <taxon>Eukaryota</taxon>
        <taxon>Viridiplantae</taxon>
        <taxon>Streptophyta</taxon>
        <taxon>Embryophyta</taxon>
        <taxon>Tracheophyta</taxon>
        <taxon>Spermatophyta</taxon>
        <taxon>Magnoliopsida</taxon>
        <taxon>eudicotyledons</taxon>
        <taxon>Gunneridae</taxon>
        <taxon>Pentapetalae</taxon>
        <taxon>rosids</taxon>
        <taxon>malvids</taxon>
        <taxon>Malvales</taxon>
        <taxon>Malvaceae</taxon>
        <taxon>Malvoideae</taxon>
        <taxon>Hibiscus</taxon>
    </lineage>
</organism>
<dbReference type="InterPro" id="IPR055377">
    <property type="entry name" value="GH3_M"/>
</dbReference>
<dbReference type="Pfam" id="PF23572">
    <property type="entry name" value="GH3_C"/>
    <property type="match status" value="1"/>
</dbReference>
<dbReference type="Pfam" id="PF03321">
    <property type="entry name" value="GH3"/>
    <property type="match status" value="2"/>
</dbReference>
<dbReference type="GO" id="GO:0016881">
    <property type="term" value="F:acid-amino acid ligase activity"/>
    <property type="evidence" value="ECO:0007669"/>
    <property type="project" value="TreeGrafter"/>
</dbReference>
<proteinExistence type="inferred from homology"/>
<evidence type="ECO:0000256" key="1">
    <source>
        <dbReference type="ARBA" id="ARBA00008068"/>
    </source>
</evidence>
<evidence type="ECO:0000256" key="2">
    <source>
        <dbReference type="ARBA" id="ARBA00022598"/>
    </source>
</evidence>
<comment type="caution">
    <text evidence="5">The sequence shown here is derived from an EMBL/GenBank/DDBJ whole genome shotgun (WGS) entry which is preliminary data.</text>
</comment>
<comment type="similarity">
    <text evidence="1">Belongs to the IAA-amido conjugating enzyme family.</text>
</comment>
<dbReference type="EMBL" id="VEPZ02000196">
    <property type="protein sequence ID" value="KAE8731473.1"/>
    <property type="molecule type" value="Genomic_DNA"/>
</dbReference>
<dbReference type="InterPro" id="IPR055378">
    <property type="entry name" value="GH3_C"/>
</dbReference>
<accession>A0A6A3CQK3</accession>
<feature type="domain" description="GH3 C-terminal" evidence="4">
    <location>
        <begin position="422"/>
        <end position="471"/>
    </location>
</feature>
<dbReference type="InterPro" id="IPR004993">
    <property type="entry name" value="GH3"/>
</dbReference>
<dbReference type="PANTHER" id="PTHR31901:SF57">
    <property type="entry name" value="INDOLE-3-ACETIC ACID-AMIDO SYNTHETASE GH3.17-LIKE ISOFORM X3"/>
    <property type="match status" value="1"/>
</dbReference>
<dbReference type="GO" id="GO:0005737">
    <property type="term" value="C:cytoplasm"/>
    <property type="evidence" value="ECO:0007669"/>
    <property type="project" value="TreeGrafter"/>
</dbReference>
<dbReference type="Pfam" id="PF23571">
    <property type="entry name" value="GH3_M"/>
    <property type="match status" value="1"/>
</dbReference>
<dbReference type="PANTHER" id="PTHR31901">
    <property type="entry name" value="GH3 DOMAIN-CONTAINING PROTEIN"/>
    <property type="match status" value="1"/>
</dbReference>
<evidence type="ECO:0000313" key="5">
    <source>
        <dbReference type="EMBL" id="KAE8731473.1"/>
    </source>
</evidence>
<feature type="domain" description="GH3 middle" evidence="3">
    <location>
        <begin position="327"/>
        <end position="368"/>
    </location>
</feature>
<name>A0A6A3CQK3_HIBSY</name>